<dbReference type="Gene3D" id="3.30.420.10">
    <property type="entry name" value="Ribonuclease H-like superfamily/Ribonuclease H"/>
    <property type="match status" value="1"/>
</dbReference>
<proteinExistence type="predicted"/>
<dbReference type="EMBL" id="NEVH01015817">
    <property type="protein sequence ID" value="PNF26684.1"/>
    <property type="molecule type" value="Genomic_DNA"/>
</dbReference>
<feature type="non-terminal residue" evidence="1">
    <location>
        <position position="1"/>
    </location>
</feature>
<sequence>FHQDSAIAHTAHISMQALSDISRNRNISSSIWPAHSPVLNPCNFFFWRYLKDKVYNSNP</sequence>
<dbReference type="InterPro" id="IPR036397">
    <property type="entry name" value="RNaseH_sf"/>
</dbReference>
<name>A0A2J7QDM3_9NEOP</name>
<dbReference type="Proteomes" id="UP000235965">
    <property type="component" value="Unassembled WGS sequence"/>
</dbReference>
<dbReference type="InParanoid" id="A0A2J7QDM3"/>
<evidence type="ECO:0000313" key="1">
    <source>
        <dbReference type="EMBL" id="PNF26684.1"/>
    </source>
</evidence>
<dbReference type="AlphaFoldDB" id="A0A2J7QDM3"/>
<dbReference type="GO" id="GO:0003676">
    <property type="term" value="F:nucleic acid binding"/>
    <property type="evidence" value="ECO:0007669"/>
    <property type="project" value="InterPro"/>
</dbReference>
<evidence type="ECO:0000313" key="2">
    <source>
        <dbReference type="Proteomes" id="UP000235965"/>
    </source>
</evidence>
<protein>
    <recommendedName>
        <fullName evidence="3">Tc1-like transposase DDE domain-containing protein</fullName>
    </recommendedName>
</protein>
<reference evidence="1 2" key="1">
    <citation type="submission" date="2017-12" db="EMBL/GenBank/DDBJ databases">
        <title>Hemimetabolous genomes reveal molecular basis of termite eusociality.</title>
        <authorList>
            <person name="Harrison M.C."/>
            <person name="Jongepier E."/>
            <person name="Robertson H.M."/>
            <person name="Arning N."/>
            <person name="Bitard-Feildel T."/>
            <person name="Chao H."/>
            <person name="Childers C.P."/>
            <person name="Dinh H."/>
            <person name="Doddapaneni H."/>
            <person name="Dugan S."/>
            <person name="Gowin J."/>
            <person name="Greiner C."/>
            <person name="Han Y."/>
            <person name="Hu H."/>
            <person name="Hughes D.S.T."/>
            <person name="Huylmans A.-K."/>
            <person name="Kemena C."/>
            <person name="Kremer L.P.M."/>
            <person name="Lee S.L."/>
            <person name="Lopez-Ezquerra A."/>
            <person name="Mallet L."/>
            <person name="Monroy-Kuhn J.M."/>
            <person name="Moser A."/>
            <person name="Murali S.C."/>
            <person name="Muzny D.M."/>
            <person name="Otani S."/>
            <person name="Piulachs M.-D."/>
            <person name="Poelchau M."/>
            <person name="Qu J."/>
            <person name="Schaub F."/>
            <person name="Wada-Katsumata A."/>
            <person name="Worley K.C."/>
            <person name="Xie Q."/>
            <person name="Ylla G."/>
            <person name="Poulsen M."/>
            <person name="Gibbs R.A."/>
            <person name="Schal C."/>
            <person name="Richards S."/>
            <person name="Belles X."/>
            <person name="Korb J."/>
            <person name="Bornberg-Bauer E."/>
        </authorList>
    </citation>
    <scope>NUCLEOTIDE SEQUENCE [LARGE SCALE GENOMIC DNA]</scope>
    <source>
        <tissue evidence="1">Whole body</tissue>
    </source>
</reference>
<evidence type="ECO:0008006" key="3">
    <source>
        <dbReference type="Google" id="ProtNLM"/>
    </source>
</evidence>
<organism evidence="1 2">
    <name type="scientific">Cryptotermes secundus</name>
    <dbReference type="NCBI Taxonomy" id="105785"/>
    <lineage>
        <taxon>Eukaryota</taxon>
        <taxon>Metazoa</taxon>
        <taxon>Ecdysozoa</taxon>
        <taxon>Arthropoda</taxon>
        <taxon>Hexapoda</taxon>
        <taxon>Insecta</taxon>
        <taxon>Pterygota</taxon>
        <taxon>Neoptera</taxon>
        <taxon>Polyneoptera</taxon>
        <taxon>Dictyoptera</taxon>
        <taxon>Blattodea</taxon>
        <taxon>Blattoidea</taxon>
        <taxon>Termitoidae</taxon>
        <taxon>Kalotermitidae</taxon>
        <taxon>Cryptotermitinae</taxon>
        <taxon>Cryptotermes</taxon>
    </lineage>
</organism>
<comment type="caution">
    <text evidence="1">The sequence shown here is derived from an EMBL/GenBank/DDBJ whole genome shotgun (WGS) entry which is preliminary data.</text>
</comment>
<dbReference type="PANTHER" id="PTHR47326">
    <property type="entry name" value="TRANSPOSABLE ELEMENT TC3 TRANSPOSASE-LIKE PROTEIN"/>
    <property type="match status" value="1"/>
</dbReference>
<gene>
    <name evidence="1" type="ORF">B7P43_G03384</name>
</gene>
<accession>A0A2J7QDM3</accession>
<dbReference type="PANTHER" id="PTHR47326:SF1">
    <property type="entry name" value="HTH PSQ-TYPE DOMAIN-CONTAINING PROTEIN"/>
    <property type="match status" value="1"/>
</dbReference>
<keyword evidence="2" id="KW-1185">Reference proteome</keyword>